<dbReference type="InterPro" id="IPR013783">
    <property type="entry name" value="Ig-like_fold"/>
</dbReference>
<organism evidence="1 2">
    <name type="scientific">Thalassotalea insulae</name>
    <dbReference type="NCBI Taxonomy" id="2056778"/>
    <lineage>
        <taxon>Bacteria</taxon>
        <taxon>Pseudomonadati</taxon>
        <taxon>Pseudomonadota</taxon>
        <taxon>Gammaproteobacteria</taxon>
        <taxon>Alteromonadales</taxon>
        <taxon>Colwelliaceae</taxon>
        <taxon>Thalassotalea</taxon>
    </lineage>
</organism>
<dbReference type="Proteomes" id="UP001157186">
    <property type="component" value="Unassembled WGS sequence"/>
</dbReference>
<dbReference type="InterPro" id="IPR015919">
    <property type="entry name" value="Cadherin-like_sf"/>
</dbReference>
<dbReference type="Gene3D" id="2.60.40.10">
    <property type="entry name" value="Immunoglobulins"/>
    <property type="match status" value="1"/>
</dbReference>
<proteinExistence type="predicted"/>
<keyword evidence="2" id="KW-1185">Reference proteome</keyword>
<name>A0ABQ6GX36_9GAMM</name>
<gene>
    <name evidence="1" type="ORF">tinsulaeT_20660</name>
</gene>
<sequence>MLFEDTLDMGNPLMFQVRACNNEGECSAYSEGRITTPLPWPDSPAPAPWVFTVDHFEIVAGDKLTFNWGMHESYSKEVSYNLTQIKPDGSTVQLLTNTGVESYEYQEVLMLGTHLFELQTCNAIKGCVNKKSLSVLVKAPPLTISGEPELKAFVGKAYSFTPNVLESDLSHLEFSLSPIQLPAWLAFNTSTGELSGIPALADVGIIENIVITVSDGQDTDTLEPFNISVINGLSEKIISINTSLLGTANKKID</sequence>
<accession>A0ABQ6GX36</accession>
<dbReference type="Pfam" id="PF05345">
    <property type="entry name" value="He_PIG"/>
    <property type="match status" value="1"/>
</dbReference>
<evidence type="ECO:0000313" key="2">
    <source>
        <dbReference type="Proteomes" id="UP001157186"/>
    </source>
</evidence>
<dbReference type="SUPFAM" id="SSF49313">
    <property type="entry name" value="Cadherin-like"/>
    <property type="match status" value="1"/>
</dbReference>
<reference evidence="1 2" key="1">
    <citation type="submission" date="2023-03" db="EMBL/GenBank/DDBJ databases">
        <title>Draft genome sequence of Thalassotalea insulae KCTC 62186T.</title>
        <authorList>
            <person name="Sawabe T."/>
        </authorList>
    </citation>
    <scope>NUCLEOTIDE SEQUENCE [LARGE SCALE GENOMIC DNA]</scope>
    <source>
        <strain evidence="1 2">KCTC 62186</strain>
    </source>
</reference>
<dbReference type="EMBL" id="BSST01000001">
    <property type="protein sequence ID" value="GLX78726.1"/>
    <property type="molecule type" value="Genomic_DNA"/>
</dbReference>
<evidence type="ECO:0000313" key="1">
    <source>
        <dbReference type="EMBL" id="GLX78726.1"/>
    </source>
</evidence>
<evidence type="ECO:0008006" key="3">
    <source>
        <dbReference type="Google" id="ProtNLM"/>
    </source>
</evidence>
<comment type="caution">
    <text evidence="1">The sequence shown here is derived from an EMBL/GenBank/DDBJ whole genome shotgun (WGS) entry which is preliminary data.</text>
</comment>
<protein>
    <recommendedName>
        <fullName evidence="3">Dystroglycan-type cadherin-like domain-containing protein</fullName>
    </recommendedName>
</protein>